<keyword evidence="2" id="KW-1185">Reference proteome</keyword>
<reference evidence="1" key="1">
    <citation type="journal article" date="2014" name="Int. J. Syst. Evol. Microbiol.">
        <title>Complete genome sequence of Corynebacterium casei LMG S-19264T (=DSM 44701T), isolated from a smear-ripened cheese.</title>
        <authorList>
            <consortium name="US DOE Joint Genome Institute (JGI-PGF)"/>
            <person name="Walter F."/>
            <person name="Albersmeier A."/>
            <person name="Kalinowski J."/>
            <person name="Ruckert C."/>
        </authorList>
    </citation>
    <scope>NUCLEOTIDE SEQUENCE</scope>
    <source>
        <strain evidence="1">CGMCC 1.16134</strain>
    </source>
</reference>
<accession>A0A917FJH0</accession>
<organism evidence="1 2">
    <name type="scientific">Paenibacillus albidus</name>
    <dbReference type="NCBI Taxonomy" id="2041023"/>
    <lineage>
        <taxon>Bacteria</taxon>
        <taxon>Bacillati</taxon>
        <taxon>Bacillota</taxon>
        <taxon>Bacilli</taxon>
        <taxon>Bacillales</taxon>
        <taxon>Paenibacillaceae</taxon>
        <taxon>Paenibacillus</taxon>
    </lineage>
</organism>
<proteinExistence type="predicted"/>
<evidence type="ECO:0000313" key="1">
    <source>
        <dbReference type="EMBL" id="GGF88927.1"/>
    </source>
</evidence>
<protein>
    <submittedName>
        <fullName evidence="1">Uncharacterized protein</fullName>
    </submittedName>
</protein>
<gene>
    <name evidence="1" type="ORF">GCM10010912_37590</name>
</gene>
<sequence>MITNVQPDVEGFRLIFKMYNLGVSPCFGLFYKKWFDSKPLSTENESESPATAVIKHDYDL</sequence>
<evidence type="ECO:0000313" key="2">
    <source>
        <dbReference type="Proteomes" id="UP000637643"/>
    </source>
</evidence>
<comment type="caution">
    <text evidence="1">The sequence shown here is derived from an EMBL/GenBank/DDBJ whole genome shotgun (WGS) entry which is preliminary data.</text>
</comment>
<dbReference type="AlphaFoldDB" id="A0A917FJH0"/>
<name>A0A917FJH0_9BACL</name>
<dbReference type="Proteomes" id="UP000637643">
    <property type="component" value="Unassembled WGS sequence"/>
</dbReference>
<reference evidence="1" key="2">
    <citation type="submission" date="2020-09" db="EMBL/GenBank/DDBJ databases">
        <authorList>
            <person name="Sun Q."/>
            <person name="Zhou Y."/>
        </authorList>
    </citation>
    <scope>NUCLEOTIDE SEQUENCE</scope>
    <source>
        <strain evidence="1">CGMCC 1.16134</strain>
    </source>
</reference>
<dbReference type="EMBL" id="BMKR01000015">
    <property type="protein sequence ID" value="GGF88927.1"/>
    <property type="molecule type" value="Genomic_DNA"/>
</dbReference>